<dbReference type="InterPro" id="IPR037396">
    <property type="entry name" value="FMN_HAD"/>
</dbReference>
<accession>A0A7K1L932</accession>
<feature type="binding site" evidence="7">
    <location>
        <position position="26"/>
    </location>
    <ligand>
        <name>glyoxylate</name>
        <dbReference type="ChEBI" id="CHEBI:36655"/>
    </ligand>
</feature>
<keyword evidence="3 7" id="KW-0288">FMN</keyword>
<keyword evidence="4" id="KW-0560">Oxidoreductase</keyword>
<keyword evidence="2 7" id="KW-0285">Flavoprotein</keyword>
<dbReference type="PROSITE" id="PS51349">
    <property type="entry name" value="FMN_HYDROXY_ACID_DH_2"/>
    <property type="match status" value="1"/>
</dbReference>
<evidence type="ECO:0000256" key="7">
    <source>
        <dbReference type="PIRSR" id="PIRSR000138-2"/>
    </source>
</evidence>
<feature type="binding site" evidence="7">
    <location>
        <position position="271"/>
    </location>
    <ligand>
        <name>FMN</name>
        <dbReference type="ChEBI" id="CHEBI:58210"/>
    </ligand>
</feature>
<sequence length="383" mass="39910">MPSPILTVADARKRARGVLPRALFDYIDGGADGEVTLAANERAFREVALRPRMGVDPEVDLTTTVLGRELAMPVLLAPAGMVQLVHPDGAVGVARAAAAAGTLAVLSKIALCSPEELAANAPGPHWFQLNSAGGREEVKRLITRARDAGFDGLVVTMDGPPPGNHERDLRHGVVPPVRPRPALAARFAGQLLASPRWAAAMALAARKQKATVQGATRVLGSGGLHRSARFTWADIAWMRAEWDGSLLVKGVLVGADAIAARDAGADAVIVSNHGGRALDGAPATLTVLPEIVAAVGDTTEVLLDGGVRRAADVVKALCLGARAVLIGRPFVYGLAAAGQPGVEQVLSVFQTELVRVMRLLGCASPAELDTGMTQAMHPWTESK</sequence>
<feature type="binding site" evidence="7">
    <location>
        <position position="156"/>
    </location>
    <ligand>
        <name>FMN</name>
        <dbReference type="ChEBI" id="CHEBI:58210"/>
    </ligand>
</feature>
<dbReference type="RefSeq" id="WP_156220087.1">
    <property type="nucleotide sequence ID" value="NZ_WOFH01000012.1"/>
</dbReference>
<dbReference type="InterPro" id="IPR000262">
    <property type="entry name" value="FMN-dep_DH"/>
</dbReference>
<dbReference type="Proteomes" id="UP000432015">
    <property type="component" value="Unassembled WGS sequence"/>
</dbReference>
<feature type="binding site" evidence="7">
    <location>
        <begin position="78"/>
        <end position="80"/>
    </location>
    <ligand>
        <name>FMN</name>
        <dbReference type="ChEBI" id="CHEBI:58210"/>
    </ligand>
</feature>
<feature type="binding site" evidence="7">
    <location>
        <position position="273"/>
    </location>
    <ligand>
        <name>glyoxylate</name>
        <dbReference type="ChEBI" id="CHEBI:36655"/>
    </ligand>
</feature>
<evidence type="ECO:0000256" key="6">
    <source>
        <dbReference type="PIRSR" id="PIRSR000138-1"/>
    </source>
</evidence>
<evidence type="ECO:0000256" key="1">
    <source>
        <dbReference type="ARBA" id="ARBA00001917"/>
    </source>
</evidence>
<dbReference type="Pfam" id="PF01070">
    <property type="entry name" value="FMN_dh"/>
    <property type="match status" value="1"/>
</dbReference>
<evidence type="ECO:0000313" key="9">
    <source>
        <dbReference type="EMBL" id="MUN40934.1"/>
    </source>
</evidence>
<dbReference type="PIRSF" id="PIRSF000138">
    <property type="entry name" value="Al-hdrx_acd_dh"/>
    <property type="match status" value="1"/>
</dbReference>
<gene>
    <name evidence="9" type="ORF">GNZ18_30665</name>
</gene>
<organism evidence="9 10">
    <name type="scientific">Actinomadura litoris</name>
    <dbReference type="NCBI Taxonomy" id="2678616"/>
    <lineage>
        <taxon>Bacteria</taxon>
        <taxon>Bacillati</taxon>
        <taxon>Actinomycetota</taxon>
        <taxon>Actinomycetes</taxon>
        <taxon>Streptosporangiales</taxon>
        <taxon>Thermomonosporaceae</taxon>
        <taxon>Actinomadura</taxon>
    </lineage>
</organism>
<feature type="binding site" evidence="7">
    <location>
        <position position="107"/>
    </location>
    <ligand>
        <name>FMN</name>
        <dbReference type="ChEBI" id="CHEBI:58210"/>
    </ligand>
</feature>
<feature type="binding site" evidence="7">
    <location>
        <begin position="327"/>
        <end position="328"/>
    </location>
    <ligand>
        <name>FMN</name>
        <dbReference type="ChEBI" id="CHEBI:58210"/>
    </ligand>
</feature>
<feature type="binding site" evidence="7">
    <location>
        <begin position="304"/>
        <end position="308"/>
    </location>
    <ligand>
        <name>FMN</name>
        <dbReference type="ChEBI" id="CHEBI:58210"/>
    </ligand>
</feature>
<comment type="similarity">
    <text evidence="5">Belongs to the FMN-dependent alpha-hydroxy acid dehydrogenase family.</text>
</comment>
<dbReference type="PANTHER" id="PTHR10578:SF107">
    <property type="entry name" value="2-HYDROXYACID OXIDASE 1"/>
    <property type="match status" value="1"/>
</dbReference>
<dbReference type="EMBL" id="WOFH01000012">
    <property type="protein sequence ID" value="MUN40934.1"/>
    <property type="molecule type" value="Genomic_DNA"/>
</dbReference>
<protein>
    <recommendedName>
        <fullName evidence="8">FMN hydroxy acid dehydrogenase domain-containing protein</fullName>
    </recommendedName>
</protein>
<evidence type="ECO:0000256" key="2">
    <source>
        <dbReference type="ARBA" id="ARBA00022630"/>
    </source>
</evidence>
<dbReference type="PANTHER" id="PTHR10578">
    <property type="entry name" value="S -2-HYDROXY-ACID OXIDASE-RELATED"/>
    <property type="match status" value="1"/>
</dbReference>
<evidence type="ECO:0000256" key="5">
    <source>
        <dbReference type="ARBA" id="ARBA00024042"/>
    </source>
</evidence>
<dbReference type="FunFam" id="3.20.20.70:FF:000029">
    <property type="entry name" value="L-lactate dehydrogenase"/>
    <property type="match status" value="1"/>
</dbReference>
<dbReference type="InterPro" id="IPR012133">
    <property type="entry name" value="Alpha-hydoxy_acid_DH_FMN"/>
</dbReference>
<feature type="active site" description="Proton acceptor" evidence="6">
    <location>
        <position position="273"/>
    </location>
</feature>
<feature type="binding site" evidence="7">
    <location>
        <position position="276"/>
    </location>
    <ligand>
        <name>glyoxylate</name>
        <dbReference type="ChEBI" id="CHEBI:36655"/>
    </ligand>
</feature>
<dbReference type="Gene3D" id="3.20.20.70">
    <property type="entry name" value="Aldolase class I"/>
    <property type="match status" value="1"/>
</dbReference>
<dbReference type="GO" id="GO:0016614">
    <property type="term" value="F:oxidoreductase activity, acting on CH-OH group of donors"/>
    <property type="evidence" value="ECO:0007669"/>
    <property type="project" value="UniProtKB-ARBA"/>
</dbReference>
<reference evidence="9 10" key="1">
    <citation type="submission" date="2019-11" db="EMBL/GenBank/DDBJ databases">
        <authorList>
            <person name="Cao P."/>
        </authorList>
    </citation>
    <scope>NUCLEOTIDE SEQUENCE [LARGE SCALE GENOMIC DNA]</scope>
    <source>
        <strain evidence="9 10">NEAU-AAG5</strain>
    </source>
</reference>
<comment type="cofactor">
    <cofactor evidence="1">
        <name>FMN</name>
        <dbReference type="ChEBI" id="CHEBI:58210"/>
    </cofactor>
</comment>
<dbReference type="AlphaFoldDB" id="A0A7K1L932"/>
<dbReference type="CDD" id="cd02809">
    <property type="entry name" value="alpha_hydroxyacid_oxid_FMN"/>
    <property type="match status" value="1"/>
</dbReference>
<comment type="caution">
    <text evidence="9">The sequence shown here is derived from an EMBL/GenBank/DDBJ whole genome shotgun (WGS) entry which is preliminary data.</text>
</comment>
<feature type="binding site" evidence="7">
    <location>
        <position position="128"/>
    </location>
    <ligand>
        <name>FMN</name>
        <dbReference type="ChEBI" id="CHEBI:58210"/>
    </ligand>
</feature>
<evidence type="ECO:0000259" key="8">
    <source>
        <dbReference type="PROSITE" id="PS51349"/>
    </source>
</evidence>
<name>A0A7K1L932_9ACTN</name>
<evidence type="ECO:0000313" key="10">
    <source>
        <dbReference type="Proteomes" id="UP000432015"/>
    </source>
</evidence>
<evidence type="ECO:0000256" key="3">
    <source>
        <dbReference type="ARBA" id="ARBA00022643"/>
    </source>
</evidence>
<dbReference type="GO" id="GO:0010181">
    <property type="term" value="F:FMN binding"/>
    <property type="evidence" value="ECO:0007669"/>
    <property type="project" value="InterPro"/>
</dbReference>
<evidence type="ECO:0000256" key="4">
    <source>
        <dbReference type="ARBA" id="ARBA00023002"/>
    </source>
</evidence>
<dbReference type="InterPro" id="IPR013785">
    <property type="entry name" value="Aldolase_TIM"/>
</dbReference>
<feature type="binding site" evidence="7">
    <location>
        <position position="249"/>
    </location>
    <ligand>
        <name>FMN</name>
        <dbReference type="ChEBI" id="CHEBI:58210"/>
    </ligand>
</feature>
<proteinExistence type="inferred from homology"/>
<keyword evidence="10" id="KW-1185">Reference proteome</keyword>
<dbReference type="SUPFAM" id="SSF51395">
    <property type="entry name" value="FMN-linked oxidoreductases"/>
    <property type="match status" value="1"/>
</dbReference>
<feature type="domain" description="FMN hydroxy acid dehydrogenase" evidence="8">
    <location>
        <begin position="1"/>
        <end position="378"/>
    </location>
</feature>